<evidence type="ECO:0000313" key="1">
    <source>
        <dbReference type="EMBL" id="OOK68628.1"/>
    </source>
</evidence>
<name>A0A1V3WPD6_MYCKA</name>
<evidence type="ECO:0000313" key="2">
    <source>
        <dbReference type="Proteomes" id="UP000189229"/>
    </source>
</evidence>
<protein>
    <submittedName>
        <fullName evidence="1">Uncharacterized protein</fullName>
    </submittedName>
</protein>
<gene>
    <name evidence="1" type="ORF">BZL30_7033</name>
</gene>
<reference evidence="1 2" key="1">
    <citation type="submission" date="2017-02" db="EMBL/GenBank/DDBJ databases">
        <title>Complete genome sequences of Mycobacterium kansasii strains isolated from rhesus macaques.</title>
        <authorList>
            <person name="Panda A."/>
            <person name="Nagaraj S."/>
            <person name="Zhao X."/>
            <person name="Tettelin H."/>
            <person name="Detolla L.J."/>
        </authorList>
    </citation>
    <scope>NUCLEOTIDE SEQUENCE [LARGE SCALE GENOMIC DNA]</scope>
    <source>
        <strain evidence="1 2">11-3813</strain>
    </source>
</reference>
<accession>A0A1V3WPD6</accession>
<dbReference type="EMBL" id="MVBM01000007">
    <property type="protein sequence ID" value="OOK68628.1"/>
    <property type="molecule type" value="Genomic_DNA"/>
</dbReference>
<dbReference type="Proteomes" id="UP000189229">
    <property type="component" value="Unassembled WGS sequence"/>
</dbReference>
<organism evidence="1 2">
    <name type="scientific">Mycobacterium kansasii</name>
    <dbReference type="NCBI Taxonomy" id="1768"/>
    <lineage>
        <taxon>Bacteria</taxon>
        <taxon>Bacillati</taxon>
        <taxon>Actinomycetota</taxon>
        <taxon>Actinomycetes</taxon>
        <taxon>Mycobacteriales</taxon>
        <taxon>Mycobacteriaceae</taxon>
        <taxon>Mycobacterium</taxon>
    </lineage>
</organism>
<sequence>MQQGEARTAVVGALIASLARDGWNSCTVDYRKLAGLRNLG</sequence>
<proteinExistence type="predicted"/>
<comment type="caution">
    <text evidence="1">The sequence shown here is derived from an EMBL/GenBank/DDBJ whole genome shotgun (WGS) entry which is preliminary data.</text>
</comment>
<dbReference type="AlphaFoldDB" id="A0A1V3WPD6"/>